<feature type="domain" description="VOC" evidence="1">
    <location>
        <begin position="3"/>
        <end position="123"/>
    </location>
</feature>
<organism evidence="2 3">
    <name type="scientific">Legionella hackeliae</name>
    <dbReference type="NCBI Taxonomy" id="449"/>
    <lineage>
        <taxon>Bacteria</taxon>
        <taxon>Pseudomonadati</taxon>
        <taxon>Pseudomonadota</taxon>
        <taxon>Gammaproteobacteria</taxon>
        <taxon>Legionellales</taxon>
        <taxon>Legionellaceae</taxon>
        <taxon>Legionella</taxon>
    </lineage>
</organism>
<sequence>MKTLFHLAFPVHDFTLAKTFYHDQLGFKLGRESERALIFQFGAGQIVAHKVENILPEQKGIYPRHFGLIFLEKMEFDQFIARINAKKITYEIAPKVRFADTKIEHHSFFLKDPSNNLLEFKYYTHHSAIFDEINYKQVGETSRI</sequence>
<dbReference type="PATRIC" id="fig|449.7.peg.541"/>
<dbReference type="PANTHER" id="PTHR39434:SF1">
    <property type="entry name" value="VOC DOMAIN-CONTAINING PROTEIN"/>
    <property type="match status" value="1"/>
</dbReference>
<dbReference type="Gene3D" id="3.10.180.10">
    <property type="entry name" value="2,3-Dihydroxybiphenyl 1,2-Dioxygenase, domain 1"/>
    <property type="match status" value="1"/>
</dbReference>
<dbReference type="SUPFAM" id="SSF54593">
    <property type="entry name" value="Glyoxalase/Bleomycin resistance protein/Dihydroxybiphenyl dioxygenase"/>
    <property type="match status" value="1"/>
</dbReference>
<dbReference type="STRING" id="449.LHA_1374"/>
<accession>A0A0A8UNS6</accession>
<proteinExistence type="predicted"/>
<dbReference type="OrthoDB" id="793940at2"/>
<keyword evidence="3" id="KW-1185">Reference proteome</keyword>
<dbReference type="RefSeq" id="WP_045105797.1">
    <property type="nucleotide sequence ID" value="NZ_LN681225.1"/>
</dbReference>
<dbReference type="KEGG" id="lha:LHA_1374"/>
<evidence type="ECO:0000313" key="2">
    <source>
        <dbReference type="EMBL" id="CEK10418.1"/>
    </source>
</evidence>
<gene>
    <name evidence="2" type="ORF">LHA_1374</name>
</gene>
<evidence type="ECO:0000259" key="1">
    <source>
        <dbReference type="PROSITE" id="PS51819"/>
    </source>
</evidence>
<dbReference type="InterPro" id="IPR029068">
    <property type="entry name" value="Glyas_Bleomycin-R_OHBP_Dase"/>
</dbReference>
<dbReference type="InterPro" id="IPR037523">
    <property type="entry name" value="VOC_core"/>
</dbReference>
<dbReference type="Proteomes" id="UP000032803">
    <property type="component" value="Chromosome I"/>
</dbReference>
<reference evidence="3" key="1">
    <citation type="submission" date="2014-09" db="EMBL/GenBank/DDBJ databases">
        <authorList>
            <person name="Gomez-Valero L."/>
        </authorList>
    </citation>
    <scope>NUCLEOTIDE SEQUENCE [LARGE SCALE GENOMIC DNA]</scope>
    <source>
        <strain evidence="3">ATCC35250</strain>
    </source>
</reference>
<dbReference type="AlphaFoldDB" id="A0A0A8UNS6"/>
<dbReference type="PANTHER" id="PTHR39434">
    <property type="match status" value="1"/>
</dbReference>
<dbReference type="HOGENOM" id="CLU_109157_1_0_6"/>
<dbReference type="Pfam" id="PF00903">
    <property type="entry name" value="Glyoxalase"/>
    <property type="match status" value="1"/>
</dbReference>
<dbReference type="EMBL" id="LN681225">
    <property type="protein sequence ID" value="CEK10418.1"/>
    <property type="molecule type" value="Genomic_DNA"/>
</dbReference>
<name>A0A0A8UNS6_LEGHA</name>
<protein>
    <submittedName>
        <fullName evidence="2">Glyoxalase family protein</fullName>
    </submittedName>
</protein>
<evidence type="ECO:0000313" key="3">
    <source>
        <dbReference type="Proteomes" id="UP000032803"/>
    </source>
</evidence>
<dbReference type="PROSITE" id="PS51819">
    <property type="entry name" value="VOC"/>
    <property type="match status" value="1"/>
</dbReference>
<dbReference type="InterPro" id="IPR004360">
    <property type="entry name" value="Glyas_Fos-R_dOase_dom"/>
</dbReference>